<dbReference type="SUPFAM" id="SSF52980">
    <property type="entry name" value="Restriction endonuclease-like"/>
    <property type="match status" value="1"/>
</dbReference>
<proteinExistence type="predicted"/>
<dbReference type="STRING" id="243272.MARTH_orf309"/>
<dbReference type="EMBL" id="CP001047">
    <property type="protein sequence ID" value="ACF07199.1"/>
    <property type="molecule type" value="Genomic_DNA"/>
</dbReference>
<protein>
    <recommendedName>
        <fullName evidence="1">YqaJ viral recombinase domain-containing protein</fullName>
    </recommendedName>
</protein>
<dbReference type="AlphaFoldDB" id="B3PME7"/>
<name>B3PME7_META1</name>
<dbReference type="Pfam" id="PF09588">
    <property type="entry name" value="YqaJ"/>
    <property type="match status" value="1"/>
</dbReference>
<evidence type="ECO:0000259" key="1">
    <source>
        <dbReference type="Pfam" id="PF09588"/>
    </source>
</evidence>
<reference evidence="2 3" key="1">
    <citation type="journal article" date="2008" name="Infect. Immun.">
        <title>Genome of Mycoplasma arthritidis.</title>
        <authorList>
            <person name="Dybvig K."/>
            <person name="Zuhua C."/>
            <person name="Lao P."/>
            <person name="Jordan D.S."/>
            <person name="French C.T."/>
            <person name="Tu A.H."/>
            <person name="Loraine A.E."/>
        </authorList>
    </citation>
    <scope>NUCLEOTIDE SEQUENCE [LARGE SCALE GENOMIC DNA]</scope>
    <source>
        <strain evidence="2 3">158L3-1</strain>
    </source>
</reference>
<sequence length="279" mass="32362">MFEAPNRKYYNDVDYTINFENKTIILNADFHKKLLANKVGSFSGFKKITGSAIADILEVDSFKSQFAAFARLCGLQLPVLDRKYVDAGIIIEPKILEMVEKALKEPLERFPAEKYNYDYFKDNPLFGGLPDGYAKNRKMIVEIKTTNIKNYENWLAGFVPLGYLKQAQLYSYLMGVDIFSIVAIFLEAEDYKNPELVPIKKRHVKNFDYKVDVAQVEDDIKFCEAWFKKYTTLGISPQWKNNIDNDLIEYLKCRNIGEWTTLYNKWVEIGKAVVKNEDS</sequence>
<dbReference type="InterPro" id="IPR019080">
    <property type="entry name" value="YqaJ_viral_recombinase"/>
</dbReference>
<accession>B3PME7</accession>
<feature type="domain" description="YqaJ viral recombinase" evidence="1">
    <location>
        <begin position="46"/>
        <end position="170"/>
    </location>
</feature>
<gene>
    <name evidence="2" type="ordered locus">MARTH_orf309</name>
</gene>
<dbReference type="HOGENOM" id="CLU_088212_0_0_14"/>
<organism evidence="2 3">
    <name type="scientific">Metamycoplasma arthritidis (strain 158L3-1)</name>
    <name type="common">Mycoplasma arthritidis</name>
    <dbReference type="NCBI Taxonomy" id="243272"/>
    <lineage>
        <taxon>Bacteria</taxon>
        <taxon>Bacillati</taxon>
        <taxon>Mycoplasmatota</taxon>
        <taxon>Mycoplasmoidales</taxon>
        <taxon>Metamycoplasmataceae</taxon>
        <taxon>Metamycoplasma</taxon>
    </lineage>
</organism>
<evidence type="ECO:0000313" key="2">
    <source>
        <dbReference type="EMBL" id="ACF07199.1"/>
    </source>
</evidence>
<dbReference type="Proteomes" id="UP000008812">
    <property type="component" value="Chromosome"/>
</dbReference>
<dbReference type="NCBIfam" id="NF045870">
    <property type="entry name" value="MAGa7180_fam_nucl"/>
    <property type="match status" value="1"/>
</dbReference>
<dbReference type="InterPro" id="IPR011335">
    <property type="entry name" value="Restrct_endonuc-II-like"/>
</dbReference>
<dbReference type="RefSeq" id="WP_012498156.1">
    <property type="nucleotide sequence ID" value="NC_011025.1"/>
</dbReference>
<dbReference type="Gene3D" id="3.90.320.10">
    <property type="match status" value="1"/>
</dbReference>
<dbReference type="KEGG" id="mat:MARTH_orf309"/>
<dbReference type="InterPro" id="IPR011604">
    <property type="entry name" value="PDDEXK-like_dom_sf"/>
</dbReference>
<evidence type="ECO:0000313" key="3">
    <source>
        <dbReference type="Proteomes" id="UP000008812"/>
    </source>
</evidence>
<dbReference type="eggNOG" id="COG5377">
    <property type="taxonomic scope" value="Bacteria"/>
</dbReference>
<keyword evidence="3" id="KW-1185">Reference proteome</keyword>